<comment type="caution">
    <text evidence="1">The sequence shown here is derived from an EMBL/GenBank/DDBJ whole genome shotgun (WGS) entry which is preliminary data.</text>
</comment>
<reference evidence="1" key="1">
    <citation type="submission" date="2022-06" db="EMBL/GenBank/DDBJ databases">
        <title>Phylogenomic reconstructions and comparative analyses of Kickxellomycotina fungi.</title>
        <authorList>
            <person name="Reynolds N.K."/>
            <person name="Stajich J.E."/>
            <person name="Barry K."/>
            <person name="Grigoriev I.V."/>
            <person name="Crous P."/>
            <person name="Smith M.E."/>
        </authorList>
    </citation>
    <scope>NUCLEOTIDE SEQUENCE</scope>
    <source>
        <strain evidence="1">RSA 2271</strain>
    </source>
</reference>
<accession>A0ACC1HSA3</accession>
<evidence type="ECO:0000313" key="1">
    <source>
        <dbReference type="EMBL" id="KAJ1678117.1"/>
    </source>
</evidence>
<keyword evidence="2" id="KW-1185">Reference proteome</keyword>
<sequence length="126" mass="14397">MVRVQMAVTVALVPRGKDIHVKTDSRVVAVCIKALRDYLPVMKRKVAWYPLAYPEPEMAKCPRCEREEETQAHFFKCKQGDPERGEEDWGGWETKTAAEKYLDSRNAFIGPTEVVLRALQLAAFID</sequence>
<organism evidence="1 2">
    <name type="scientific">Spiromyces aspiralis</name>
    <dbReference type="NCBI Taxonomy" id="68401"/>
    <lineage>
        <taxon>Eukaryota</taxon>
        <taxon>Fungi</taxon>
        <taxon>Fungi incertae sedis</taxon>
        <taxon>Zoopagomycota</taxon>
        <taxon>Kickxellomycotina</taxon>
        <taxon>Kickxellomycetes</taxon>
        <taxon>Kickxellales</taxon>
        <taxon>Kickxellaceae</taxon>
        <taxon>Spiromyces</taxon>
    </lineage>
</organism>
<dbReference type="EMBL" id="JAMZIH010001524">
    <property type="protein sequence ID" value="KAJ1678117.1"/>
    <property type="molecule type" value="Genomic_DNA"/>
</dbReference>
<proteinExistence type="predicted"/>
<evidence type="ECO:0000313" key="2">
    <source>
        <dbReference type="Proteomes" id="UP001145114"/>
    </source>
</evidence>
<gene>
    <name evidence="1" type="ORF">EV182_004741</name>
</gene>
<name>A0ACC1HSA3_9FUNG</name>
<dbReference type="Proteomes" id="UP001145114">
    <property type="component" value="Unassembled WGS sequence"/>
</dbReference>
<protein>
    <submittedName>
        <fullName evidence="1">Uncharacterized protein</fullName>
    </submittedName>
</protein>